<dbReference type="SUPFAM" id="SSF50978">
    <property type="entry name" value="WD40 repeat-like"/>
    <property type="match status" value="1"/>
</dbReference>
<dbReference type="PANTHER" id="PTHR19848">
    <property type="entry name" value="WD40 REPEAT PROTEIN"/>
    <property type="match status" value="1"/>
</dbReference>
<evidence type="ECO:0000259" key="5">
    <source>
        <dbReference type="Pfam" id="PF13360"/>
    </source>
</evidence>
<organism evidence="6 7">
    <name type="scientific">Streptomyces coerulescens</name>
    <dbReference type="NCBI Taxonomy" id="29304"/>
    <lineage>
        <taxon>Bacteria</taxon>
        <taxon>Bacillati</taxon>
        <taxon>Actinomycetota</taxon>
        <taxon>Actinomycetes</taxon>
        <taxon>Kitasatosporales</taxon>
        <taxon>Streptomycetaceae</taxon>
        <taxon>Streptomyces</taxon>
    </lineage>
</organism>
<dbReference type="Gene3D" id="2.130.10.10">
    <property type="entry name" value="YVTN repeat-like/Quinoprotein amine dehydrogenase"/>
    <property type="match status" value="4"/>
</dbReference>
<dbReference type="RefSeq" id="WP_380856637.1">
    <property type="nucleotide sequence ID" value="NZ_JBHSKM010000019.1"/>
</dbReference>
<evidence type="ECO:0000256" key="4">
    <source>
        <dbReference type="SAM" id="MobiDB-lite"/>
    </source>
</evidence>
<proteinExistence type="predicted"/>
<evidence type="ECO:0000256" key="1">
    <source>
        <dbReference type="ARBA" id="ARBA00022574"/>
    </source>
</evidence>
<keyword evidence="1 3" id="KW-0853">WD repeat</keyword>
<sequence length="985" mass="104365">MSAERDEEQLRREHVREATARRVLARLVAPVTVDGTTRWDLASPYLLRHAAEHASEAGQLQRLFDDWEFLVHADPHSVLTFGAQLEAESRSFPGEPDRVRALPVYRASLVEHASADPEVRRHILAVDAARHQWPGISRSLYHPAHAEPTPWQCRWSTASNISSQLRGALPHDSAVMSVATGTVPGLSYAVTVAQDDRTARVWDLNGSTLLHEVIGHPAPLTAVATGHGPTGPLVVTAGEDGALRCWEPDDGGTLWGVAAHEGAIHGLGLAESYDGRVVVTHGDDRTVGVRDLETGTAIHVFTGVPRRGRLAVAGSGTGGDDVVVVVGEGRIHCLDLDAGTERFQEPLGGGEVLAVAAAQLGASPAVVVTYDEGRAQVWDLDTGRVHTTLTGPPSSMTTLAVADNGLESVAVTGGGDGTIRLWDIEGGGRPLRELKAHLAEITALTCYPAPAARQVHAPQHEVGADTEELAPLTPSSRQRIRATGGRTRRARLLASLAGHFLLSASADHTMHEWDLANGSPRQTFTAHTVAPRTIRVTEVAGRPVAVSSGHDGTARVWTLDDRRARTAGGVTHPRAVGSLAVARADGRILVATGCDDKHLRVLAGSDGSPEGIHLNGRSEVAAVGLGATRDGPVAVVATVDGTLTARRPETGERLWQATSGPVSALSVGGSRRRPLVLTVNPVDDERLRVRSLTTGRPHPCDLDGLTGVTAVATGRIREQPVAATAHRDGTLRLWNLGTGTPRRSLTGAPGGAGLLAVAATPVGPLVVACAEDQWRVWDADTGRLRSRVTAGHTSAMALGEFDGRPMVVTVPLAGNPVRFWDAETGEPTASVPLPAPVGALALADGVLVVGYGREVAAFSAYDNPGPWDDEKRPEPPPAAVPTALPEAPTRRGAAGRRRLFPWELPVLAYICGQDTPQGLTDLNGAFRPHDVRVHHLGRQGLKTVMRSLAAKGLIQQSDERGRYVPTPLGRHRVQRAEQGKAQPRR</sequence>
<feature type="repeat" description="WD" evidence="3">
    <location>
        <begin position="389"/>
        <end position="425"/>
    </location>
</feature>
<dbReference type="SUPFAM" id="SSF50998">
    <property type="entry name" value="Quinoprotein alcohol dehydrogenase-like"/>
    <property type="match status" value="1"/>
</dbReference>
<accession>A0ABW0CP62</accession>
<dbReference type="InterPro" id="IPR019775">
    <property type="entry name" value="WD40_repeat_CS"/>
</dbReference>
<dbReference type="InterPro" id="IPR001680">
    <property type="entry name" value="WD40_rpt"/>
</dbReference>
<dbReference type="InterPro" id="IPR036322">
    <property type="entry name" value="WD40_repeat_dom_sf"/>
</dbReference>
<dbReference type="SMART" id="SM00320">
    <property type="entry name" value="WD40"/>
    <property type="match status" value="8"/>
</dbReference>
<feature type="region of interest" description="Disordered" evidence="4">
    <location>
        <begin position="863"/>
        <end position="892"/>
    </location>
</feature>
<dbReference type="InterPro" id="IPR002372">
    <property type="entry name" value="PQQ_rpt_dom"/>
</dbReference>
<protein>
    <submittedName>
        <fullName evidence="6">WD40 repeat domain-containing protein</fullName>
    </submittedName>
</protein>
<comment type="caution">
    <text evidence="6">The sequence shown here is derived from an EMBL/GenBank/DDBJ whole genome shotgun (WGS) entry which is preliminary data.</text>
</comment>
<dbReference type="InterPro" id="IPR018391">
    <property type="entry name" value="PQQ_b-propeller_rpt"/>
</dbReference>
<reference evidence="7" key="1">
    <citation type="journal article" date="2019" name="Int. J. Syst. Evol. Microbiol.">
        <title>The Global Catalogue of Microorganisms (GCM) 10K type strain sequencing project: providing services to taxonomists for standard genome sequencing and annotation.</title>
        <authorList>
            <consortium name="The Broad Institute Genomics Platform"/>
            <consortium name="The Broad Institute Genome Sequencing Center for Infectious Disease"/>
            <person name="Wu L."/>
            <person name="Ma J."/>
        </authorList>
    </citation>
    <scope>NUCLEOTIDE SEQUENCE [LARGE SCALE GENOMIC DNA]</scope>
    <source>
        <strain evidence="7">KCTC 42586</strain>
    </source>
</reference>
<dbReference type="PANTHER" id="PTHR19848:SF8">
    <property type="entry name" value="F-BOX AND WD REPEAT DOMAIN CONTAINING 7"/>
    <property type="match status" value="1"/>
</dbReference>
<dbReference type="PROSITE" id="PS50294">
    <property type="entry name" value="WD_REPEATS_REGION"/>
    <property type="match status" value="1"/>
</dbReference>
<name>A0ABW0CP62_STRCD</name>
<feature type="region of interest" description="Disordered" evidence="4">
    <location>
        <begin position="956"/>
        <end position="985"/>
    </location>
</feature>
<dbReference type="Pfam" id="PF13360">
    <property type="entry name" value="PQQ_2"/>
    <property type="match status" value="1"/>
</dbReference>
<keyword evidence="7" id="KW-1185">Reference proteome</keyword>
<dbReference type="Proteomes" id="UP001596263">
    <property type="component" value="Unassembled WGS sequence"/>
</dbReference>
<dbReference type="PROSITE" id="PS00678">
    <property type="entry name" value="WD_REPEATS_1"/>
    <property type="match status" value="1"/>
</dbReference>
<dbReference type="SMART" id="SM00564">
    <property type="entry name" value="PQQ"/>
    <property type="match status" value="3"/>
</dbReference>
<evidence type="ECO:0000256" key="3">
    <source>
        <dbReference type="PROSITE-ProRule" id="PRU00221"/>
    </source>
</evidence>
<evidence type="ECO:0000256" key="2">
    <source>
        <dbReference type="ARBA" id="ARBA00022737"/>
    </source>
</evidence>
<dbReference type="InterPro" id="IPR020472">
    <property type="entry name" value="WD40_PAC1"/>
</dbReference>
<dbReference type="EMBL" id="JBHSKM010000019">
    <property type="protein sequence ID" value="MFC5216852.1"/>
    <property type="molecule type" value="Genomic_DNA"/>
</dbReference>
<evidence type="ECO:0000313" key="6">
    <source>
        <dbReference type="EMBL" id="MFC5216852.1"/>
    </source>
</evidence>
<dbReference type="InterPro" id="IPR011047">
    <property type="entry name" value="Quinoprotein_ADH-like_sf"/>
</dbReference>
<gene>
    <name evidence="6" type="ORF">ACFPQ9_23715</name>
</gene>
<evidence type="ECO:0000313" key="7">
    <source>
        <dbReference type="Proteomes" id="UP001596263"/>
    </source>
</evidence>
<dbReference type="InterPro" id="IPR015943">
    <property type="entry name" value="WD40/YVTN_repeat-like_dom_sf"/>
</dbReference>
<feature type="domain" description="Pyrrolo-quinoline quinone repeat" evidence="5">
    <location>
        <begin position="199"/>
        <end position="425"/>
    </location>
</feature>
<dbReference type="PROSITE" id="PS50082">
    <property type="entry name" value="WD_REPEATS_2"/>
    <property type="match status" value="1"/>
</dbReference>
<dbReference type="PRINTS" id="PR00320">
    <property type="entry name" value="GPROTEINBRPT"/>
</dbReference>
<keyword evidence="2" id="KW-0677">Repeat</keyword>